<dbReference type="Proteomes" id="UP001153321">
    <property type="component" value="Chromosome Z"/>
</dbReference>
<sequence length="135" mass="15153">MLLYTTNYALLVVRVAYYALRTTFYGDIRLEHFAVKAYRVARSTDGSGLDGGCEDDVSRLTPGLHPETTFDMNDLPSNTYTLDTRRMQLYSHPHVHPTLAVMMTLSSPAPRYRNTELVLSKMSSSPSVTSPTLFV</sequence>
<dbReference type="AlphaFoldDB" id="A0A9P0IM63"/>
<accession>A0A9P0IM63</accession>
<proteinExistence type="predicted"/>
<reference evidence="1" key="1">
    <citation type="submission" date="2022-02" db="EMBL/GenBank/DDBJ databases">
        <authorList>
            <person name="King R."/>
        </authorList>
    </citation>
    <scope>NUCLEOTIDE SEQUENCE</scope>
</reference>
<name>A0A9P0IM63_SPOLI</name>
<evidence type="ECO:0000313" key="2">
    <source>
        <dbReference type="Proteomes" id="UP001153321"/>
    </source>
</evidence>
<evidence type="ECO:0000313" key="1">
    <source>
        <dbReference type="EMBL" id="CAH1647528.1"/>
    </source>
</evidence>
<dbReference type="EMBL" id="LR824562">
    <property type="protein sequence ID" value="CAH1647528.1"/>
    <property type="molecule type" value="Genomic_DNA"/>
</dbReference>
<gene>
    <name evidence="1" type="ORF">SPLIT_LOCUS12879</name>
</gene>
<protein>
    <submittedName>
        <fullName evidence="1">Uncharacterized protein</fullName>
    </submittedName>
</protein>
<keyword evidence="2" id="KW-1185">Reference proteome</keyword>
<organism evidence="1 2">
    <name type="scientific">Spodoptera littoralis</name>
    <name type="common">Egyptian cotton leafworm</name>
    <dbReference type="NCBI Taxonomy" id="7109"/>
    <lineage>
        <taxon>Eukaryota</taxon>
        <taxon>Metazoa</taxon>
        <taxon>Ecdysozoa</taxon>
        <taxon>Arthropoda</taxon>
        <taxon>Hexapoda</taxon>
        <taxon>Insecta</taxon>
        <taxon>Pterygota</taxon>
        <taxon>Neoptera</taxon>
        <taxon>Endopterygota</taxon>
        <taxon>Lepidoptera</taxon>
        <taxon>Glossata</taxon>
        <taxon>Ditrysia</taxon>
        <taxon>Noctuoidea</taxon>
        <taxon>Noctuidae</taxon>
        <taxon>Amphipyrinae</taxon>
        <taxon>Spodoptera</taxon>
    </lineage>
</organism>